<feature type="chain" id="PRO_5040281438" evidence="1">
    <location>
        <begin position="17"/>
        <end position="176"/>
    </location>
</feature>
<dbReference type="PANTHER" id="PTHR38123:SF1">
    <property type="entry name" value="HYDROPHOBIC SURFACE BINDING PROTEIN"/>
    <property type="match status" value="1"/>
</dbReference>
<protein>
    <submittedName>
        <fullName evidence="2">Uncharacterized protein</fullName>
    </submittedName>
</protein>
<keyword evidence="3" id="KW-1185">Reference proteome</keyword>
<keyword evidence="1" id="KW-0732">Signal</keyword>
<sequence>MLKSNSLFILITVVSAVYSTDHYSFATILGHFEAIDSAFNALATKVVDWDASRAGALSIISSLTTLSARIDSYNIEATTEPTLDSGDSHVLVSFIADTLFISVNHTANALATRKPEFVTIGLVSNILYGLQLVHDSTNNYDEAVINLITPELVGEFKGQIINLSEDLGFAIVVYSS</sequence>
<dbReference type="AlphaFoldDB" id="A0A9P4MH26"/>
<dbReference type="InterPro" id="IPR021054">
    <property type="entry name" value="Cell_wall_mannoprotein_1"/>
</dbReference>
<organism evidence="2 3">
    <name type="scientific">Myriangium duriaei CBS 260.36</name>
    <dbReference type="NCBI Taxonomy" id="1168546"/>
    <lineage>
        <taxon>Eukaryota</taxon>
        <taxon>Fungi</taxon>
        <taxon>Dikarya</taxon>
        <taxon>Ascomycota</taxon>
        <taxon>Pezizomycotina</taxon>
        <taxon>Dothideomycetes</taxon>
        <taxon>Dothideomycetidae</taxon>
        <taxon>Myriangiales</taxon>
        <taxon>Myriangiaceae</taxon>
        <taxon>Myriangium</taxon>
    </lineage>
</organism>
<evidence type="ECO:0000313" key="2">
    <source>
        <dbReference type="EMBL" id="KAF2152802.1"/>
    </source>
</evidence>
<gene>
    <name evidence="2" type="ORF">K461DRAFT_268687</name>
</gene>
<dbReference type="GO" id="GO:0005576">
    <property type="term" value="C:extracellular region"/>
    <property type="evidence" value="ECO:0007669"/>
    <property type="project" value="TreeGrafter"/>
</dbReference>
<dbReference type="EMBL" id="ML996086">
    <property type="protein sequence ID" value="KAF2152802.1"/>
    <property type="molecule type" value="Genomic_DNA"/>
</dbReference>
<dbReference type="Proteomes" id="UP000799439">
    <property type="component" value="Unassembled WGS sequence"/>
</dbReference>
<reference evidence="2" key="1">
    <citation type="journal article" date="2020" name="Stud. Mycol.">
        <title>101 Dothideomycetes genomes: a test case for predicting lifestyles and emergence of pathogens.</title>
        <authorList>
            <person name="Haridas S."/>
            <person name="Albert R."/>
            <person name="Binder M."/>
            <person name="Bloem J."/>
            <person name="Labutti K."/>
            <person name="Salamov A."/>
            <person name="Andreopoulos B."/>
            <person name="Baker S."/>
            <person name="Barry K."/>
            <person name="Bills G."/>
            <person name="Bluhm B."/>
            <person name="Cannon C."/>
            <person name="Castanera R."/>
            <person name="Culley D."/>
            <person name="Daum C."/>
            <person name="Ezra D."/>
            <person name="Gonzalez J."/>
            <person name="Henrissat B."/>
            <person name="Kuo A."/>
            <person name="Liang C."/>
            <person name="Lipzen A."/>
            <person name="Lutzoni F."/>
            <person name="Magnuson J."/>
            <person name="Mondo S."/>
            <person name="Nolan M."/>
            <person name="Ohm R."/>
            <person name="Pangilinan J."/>
            <person name="Park H.-J."/>
            <person name="Ramirez L."/>
            <person name="Alfaro M."/>
            <person name="Sun H."/>
            <person name="Tritt A."/>
            <person name="Yoshinaga Y."/>
            <person name="Zwiers L.-H."/>
            <person name="Turgeon B."/>
            <person name="Goodwin S."/>
            <person name="Spatafora J."/>
            <person name="Crous P."/>
            <person name="Grigoriev I."/>
        </authorList>
    </citation>
    <scope>NUCLEOTIDE SEQUENCE</scope>
    <source>
        <strain evidence="2">CBS 260.36</strain>
    </source>
</reference>
<proteinExistence type="predicted"/>
<dbReference type="Pfam" id="PF12296">
    <property type="entry name" value="HsbA"/>
    <property type="match status" value="1"/>
</dbReference>
<evidence type="ECO:0000256" key="1">
    <source>
        <dbReference type="SAM" id="SignalP"/>
    </source>
</evidence>
<comment type="caution">
    <text evidence="2">The sequence shown here is derived from an EMBL/GenBank/DDBJ whole genome shotgun (WGS) entry which is preliminary data.</text>
</comment>
<accession>A0A9P4MH26</accession>
<dbReference type="PANTHER" id="PTHR38123">
    <property type="entry name" value="CELL WALL SERINE-THREONINE-RICH GALACTOMANNOPROTEIN MP1 (AFU_ORTHOLOGUE AFUA_4G03240)"/>
    <property type="match status" value="1"/>
</dbReference>
<name>A0A9P4MH26_9PEZI</name>
<feature type="signal peptide" evidence="1">
    <location>
        <begin position="1"/>
        <end position="16"/>
    </location>
</feature>
<evidence type="ECO:0000313" key="3">
    <source>
        <dbReference type="Proteomes" id="UP000799439"/>
    </source>
</evidence>